<accession>A0A4Q7ZM89</accession>
<protein>
    <submittedName>
        <fullName evidence="1">Uncharacterized protein</fullName>
    </submittedName>
</protein>
<dbReference type="RefSeq" id="WP_130510466.1">
    <property type="nucleotide sequence ID" value="NZ_SHKY01000001.1"/>
</dbReference>
<dbReference type="AlphaFoldDB" id="A0A4Q7ZM89"/>
<evidence type="ECO:0000313" key="2">
    <source>
        <dbReference type="Proteomes" id="UP000292564"/>
    </source>
</evidence>
<proteinExistence type="predicted"/>
<reference evidence="1 2" key="1">
    <citation type="submission" date="2019-02" db="EMBL/GenBank/DDBJ databases">
        <title>Sequencing the genomes of 1000 actinobacteria strains.</title>
        <authorList>
            <person name="Klenk H.-P."/>
        </authorList>
    </citation>
    <scope>NUCLEOTIDE SEQUENCE [LARGE SCALE GENOMIC DNA]</scope>
    <source>
        <strain evidence="1 2">DSM 45162</strain>
    </source>
</reference>
<sequence length="63" mass="6810">MNANGCDPLIEIAEKVAFCFSERGYAFVEDDKVEALADTLGSFLKTAGIPVHAVADDTFPDSW</sequence>
<dbReference type="OrthoDB" id="3298752at2"/>
<organism evidence="1 2">
    <name type="scientific">Krasilnikovia cinnamomea</name>
    <dbReference type="NCBI Taxonomy" id="349313"/>
    <lineage>
        <taxon>Bacteria</taxon>
        <taxon>Bacillati</taxon>
        <taxon>Actinomycetota</taxon>
        <taxon>Actinomycetes</taxon>
        <taxon>Micromonosporales</taxon>
        <taxon>Micromonosporaceae</taxon>
        <taxon>Krasilnikovia</taxon>
    </lineage>
</organism>
<comment type="caution">
    <text evidence="1">The sequence shown here is derived from an EMBL/GenBank/DDBJ whole genome shotgun (WGS) entry which is preliminary data.</text>
</comment>
<evidence type="ECO:0000313" key="1">
    <source>
        <dbReference type="EMBL" id="RZU51741.1"/>
    </source>
</evidence>
<dbReference type="Proteomes" id="UP000292564">
    <property type="component" value="Unassembled WGS sequence"/>
</dbReference>
<dbReference type="EMBL" id="SHKY01000001">
    <property type="protein sequence ID" value="RZU51741.1"/>
    <property type="molecule type" value="Genomic_DNA"/>
</dbReference>
<gene>
    <name evidence="1" type="ORF">EV385_3574</name>
</gene>
<name>A0A4Q7ZM89_9ACTN</name>
<keyword evidence="2" id="KW-1185">Reference proteome</keyword>